<evidence type="ECO:0000256" key="2">
    <source>
        <dbReference type="ARBA" id="ARBA00049106"/>
    </source>
</evidence>
<proteinExistence type="inferred from homology"/>
<evidence type="ECO:0000313" key="3">
    <source>
        <dbReference type="EMBL" id="PSL04560.1"/>
    </source>
</evidence>
<protein>
    <submittedName>
        <fullName evidence="3">Deazaflavin-dependent oxidoreductase (Nitroreductase family)</fullName>
    </submittedName>
</protein>
<evidence type="ECO:0000313" key="4">
    <source>
        <dbReference type="Proteomes" id="UP000243528"/>
    </source>
</evidence>
<sequence length="140" mass="16135">MRDATARRLSRLHAAVYRLTGGRIGRRLVRNDMLVLTTTGSRTGRPHTVPLLYLRDGDALVVIASWGGRPQHPQWYTNLVANPRATVQVDSRRWTVRARTATPDERAVWWPRVLATYKGYRLYESNTDRVIPVVFLEPER</sequence>
<dbReference type="Gene3D" id="2.30.110.10">
    <property type="entry name" value="Electron Transport, Fmn-binding Protein, Chain A"/>
    <property type="match status" value="1"/>
</dbReference>
<gene>
    <name evidence="3" type="ORF">CLV30_10523</name>
</gene>
<reference evidence="3 4" key="1">
    <citation type="submission" date="2018-03" db="EMBL/GenBank/DDBJ databases">
        <title>Genomic Encyclopedia of Archaeal and Bacterial Type Strains, Phase II (KMG-II): from individual species to whole genera.</title>
        <authorList>
            <person name="Goeker M."/>
        </authorList>
    </citation>
    <scope>NUCLEOTIDE SEQUENCE [LARGE SCALE GENOMIC DNA]</scope>
    <source>
        <strain evidence="3 4">DSM 45211</strain>
    </source>
</reference>
<keyword evidence="4" id="KW-1185">Reference proteome</keyword>
<dbReference type="PANTHER" id="PTHR39428">
    <property type="entry name" value="F420H(2)-DEPENDENT QUINONE REDUCTASE RV1261C"/>
    <property type="match status" value="1"/>
</dbReference>
<dbReference type="GO" id="GO:0070967">
    <property type="term" value="F:coenzyme F420 binding"/>
    <property type="evidence" value="ECO:0007669"/>
    <property type="project" value="TreeGrafter"/>
</dbReference>
<dbReference type="Proteomes" id="UP000243528">
    <property type="component" value="Unassembled WGS sequence"/>
</dbReference>
<accession>A0A2P8E516</accession>
<dbReference type="InterPro" id="IPR004378">
    <property type="entry name" value="F420H2_quin_Rdtase"/>
</dbReference>
<dbReference type="SUPFAM" id="SSF50475">
    <property type="entry name" value="FMN-binding split barrel"/>
    <property type="match status" value="1"/>
</dbReference>
<dbReference type="InterPro" id="IPR012349">
    <property type="entry name" value="Split_barrel_FMN-bd"/>
</dbReference>
<dbReference type="NCBIfam" id="TIGR00026">
    <property type="entry name" value="hi_GC_TIGR00026"/>
    <property type="match status" value="1"/>
</dbReference>
<organism evidence="3 4">
    <name type="scientific">Haloactinopolyspora alba</name>
    <dbReference type="NCBI Taxonomy" id="648780"/>
    <lineage>
        <taxon>Bacteria</taxon>
        <taxon>Bacillati</taxon>
        <taxon>Actinomycetota</taxon>
        <taxon>Actinomycetes</taxon>
        <taxon>Jiangellales</taxon>
        <taxon>Jiangellaceae</taxon>
        <taxon>Haloactinopolyspora</taxon>
    </lineage>
</organism>
<name>A0A2P8E516_9ACTN</name>
<dbReference type="GO" id="GO:0016491">
    <property type="term" value="F:oxidoreductase activity"/>
    <property type="evidence" value="ECO:0007669"/>
    <property type="project" value="InterPro"/>
</dbReference>
<dbReference type="RefSeq" id="WP_106536779.1">
    <property type="nucleotide sequence ID" value="NZ_PYGE01000005.1"/>
</dbReference>
<evidence type="ECO:0000256" key="1">
    <source>
        <dbReference type="ARBA" id="ARBA00008710"/>
    </source>
</evidence>
<dbReference type="PANTHER" id="PTHR39428:SF1">
    <property type="entry name" value="F420H(2)-DEPENDENT QUINONE REDUCTASE RV1261C"/>
    <property type="match status" value="1"/>
</dbReference>
<dbReference type="EMBL" id="PYGE01000005">
    <property type="protein sequence ID" value="PSL04560.1"/>
    <property type="molecule type" value="Genomic_DNA"/>
</dbReference>
<comment type="similarity">
    <text evidence="1">Belongs to the F420H(2)-dependent quinone reductase family.</text>
</comment>
<dbReference type="GO" id="GO:0005886">
    <property type="term" value="C:plasma membrane"/>
    <property type="evidence" value="ECO:0007669"/>
    <property type="project" value="TreeGrafter"/>
</dbReference>
<comment type="catalytic activity">
    <reaction evidence="2">
        <text>oxidized coenzyme F420-(gamma-L-Glu)(n) + a quinol + H(+) = reduced coenzyme F420-(gamma-L-Glu)(n) + a quinone</text>
        <dbReference type="Rhea" id="RHEA:39663"/>
        <dbReference type="Rhea" id="RHEA-COMP:12939"/>
        <dbReference type="Rhea" id="RHEA-COMP:14378"/>
        <dbReference type="ChEBI" id="CHEBI:15378"/>
        <dbReference type="ChEBI" id="CHEBI:24646"/>
        <dbReference type="ChEBI" id="CHEBI:132124"/>
        <dbReference type="ChEBI" id="CHEBI:133980"/>
        <dbReference type="ChEBI" id="CHEBI:139511"/>
    </reaction>
</comment>
<dbReference type="OrthoDB" id="8225825at2"/>
<dbReference type="Pfam" id="PF04075">
    <property type="entry name" value="F420H2_quin_red"/>
    <property type="match status" value="1"/>
</dbReference>
<dbReference type="AlphaFoldDB" id="A0A2P8E516"/>
<comment type="caution">
    <text evidence="3">The sequence shown here is derived from an EMBL/GenBank/DDBJ whole genome shotgun (WGS) entry which is preliminary data.</text>
</comment>